<dbReference type="EMBL" id="GL438210">
    <property type="protein sequence ID" value="EFN69409.1"/>
    <property type="molecule type" value="Genomic_DNA"/>
</dbReference>
<evidence type="ECO:0000313" key="1">
    <source>
        <dbReference type="EMBL" id="EFN69409.1"/>
    </source>
</evidence>
<dbReference type="InParanoid" id="E2AAY4"/>
<keyword evidence="2" id="KW-1185">Reference proteome</keyword>
<protein>
    <recommendedName>
        <fullName evidence="3">CCHC-type domain-containing protein</fullName>
    </recommendedName>
</protein>
<gene>
    <name evidence="1" type="ORF">EAG_11650</name>
</gene>
<organism evidence="2">
    <name type="scientific">Camponotus floridanus</name>
    <name type="common">Florida carpenter ant</name>
    <dbReference type="NCBI Taxonomy" id="104421"/>
    <lineage>
        <taxon>Eukaryota</taxon>
        <taxon>Metazoa</taxon>
        <taxon>Ecdysozoa</taxon>
        <taxon>Arthropoda</taxon>
        <taxon>Hexapoda</taxon>
        <taxon>Insecta</taxon>
        <taxon>Pterygota</taxon>
        <taxon>Neoptera</taxon>
        <taxon>Endopterygota</taxon>
        <taxon>Hymenoptera</taxon>
        <taxon>Apocrita</taxon>
        <taxon>Aculeata</taxon>
        <taxon>Formicoidea</taxon>
        <taxon>Formicidae</taxon>
        <taxon>Formicinae</taxon>
        <taxon>Camponotus</taxon>
    </lineage>
</organism>
<proteinExistence type="predicted"/>
<evidence type="ECO:0008006" key="3">
    <source>
        <dbReference type="Google" id="ProtNLM"/>
    </source>
</evidence>
<dbReference type="Proteomes" id="UP000000311">
    <property type="component" value="Unassembled WGS sequence"/>
</dbReference>
<name>E2AAY4_CAMFO</name>
<evidence type="ECO:0000313" key="2">
    <source>
        <dbReference type="Proteomes" id="UP000000311"/>
    </source>
</evidence>
<accession>E2AAY4</accession>
<reference evidence="1 2" key="1">
    <citation type="journal article" date="2010" name="Science">
        <title>Genomic comparison of the ants Camponotus floridanus and Harpegnathos saltator.</title>
        <authorList>
            <person name="Bonasio R."/>
            <person name="Zhang G."/>
            <person name="Ye C."/>
            <person name="Mutti N.S."/>
            <person name="Fang X."/>
            <person name="Qin N."/>
            <person name="Donahue G."/>
            <person name="Yang P."/>
            <person name="Li Q."/>
            <person name="Li C."/>
            <person name="Zhang P."/>
            <person name="Huang Z."/>
            <person name="Berger S.L."/>
            <person name="Reinberg D."/>
            <person name="Wang J."/>
            <person name="Liebig J."/>
        </authorList>
    </citation>
    <scope>NUCLEOTIDE SEQUENCE [LARGE SCALE GENOMIC DNA]</scope>
    <source>
        <strain evidence="2">C129</strain>
    </source>
</reference>
<sequence length="173" mass="20062">MQGEERPPSFKQAIQETIKKQALINFQIGLRDELKILVRSRNITLQKAIKDASTEEKLIGPSITRAPGFSNKNKFDTEHARPIRDTNIQCYKCGNSGHYIRYVDVETWRDGDMEMWRNGEVEMCHLKTALKRLSHEHLASRIKINLILNTRDQFETQTYNAINAEILDTTLDM</sequence>
<dbReference type="AlphaFoldDB" id="E2AAY4"/>